<proteinExistence type="predicted"/>
<evidence type="ECO:0000256" key="2">
    <source>
        <dbReference type="ARBA" id="ARBA00022475"/>
    </source>
</evidence>
<feature type="transmembrane region" description="Helical" evidence="6">
    <location>
        <begin position="194"/>
        <end position="215"/>
    </location>
</feature>
<name>A0A7W7ZBI3_9BACT</name>
<sequence>MSSVQPSFFHNTWLIAKREYVERIRAKSFIVMTVLIPALMGGLTFAMNYATGKNAKSDVNLAIVTQDSRFGLDLQQELAKHKHPKITANVLSPQGGGADTRLTLEGELKSKDLDGYLWVTPPVSEHAAPTFEWKTRARGYINTQNELSESIRTVLTRQGLAHTGMGANDVEALMQPIDLDASVASKDSASSGEAVAFGLFFIMYFVILFYGMNVARSIIEEKTSRIFEVLLATIRPEEMMAGKVLGVGSVGLTQVGIWLLGAIALSAPGLISLGDDFAFHITARQGIFFVVFFFLGYTLYSGMAAALGAMTSSEQELQQMNIFLMLPLIACSGVVFTVVSDPSGTVAKVFSFIPFCTPLIMYVRIAVSQPPWYEIAISIAGLVLTIAAILWFAARIYRVGILMYGKKPNLPELLRWLKYS</sequence>
<evidence type="ECO:0000256" key="6">
    <source>
        <dbReference type="SAM" id="Phobius"/>
    </source>
</evidence>
<comment type="caution">
    <text evidence="8">The sequence shown here is derived from an EMBL/GenBank/DDBJ whole genome shotgun (WGS) entry which is preliminary data.</text>
</comment>
<dbReference type="InterPro" id="IPR013525">
    <property type="entry name" value="ABC2_TM"/>
</dbReference>
<dbReference type="PANTHER" id="PTHR30294:SF29">
    <property type="entry name" value="MULTIDRUG ABC TRANSPORTER PERMEASE YBHS-RELATED"/>
    <property type="match status" value="1"/>
</dbReference>
<feature type="domain" description="ABC-2 type transporter transmembrane" evidence="7">
    <location>
        <begin position="27"/>
        <end position="394"/>
    </location>
</feature>
<feature type="transmembrane region" description="Helical" evidence="6">
    <location>
        <begin position="322"/>
        <end position="339"/>
    </location>
</feature>
<feature type="transmembrane region" description="Helical" evidence="6">
    <location>
        <begin position="345"/>
        <end position="363"/>
    </location>
</feature>
<dbReference type="InterPro" id="IPR051449">
    <property type="entry name" value="ABC-2_transporter_component"/>
</dbReference>
<keyword evidence="9" id="KW-1185">Reference proteome</keyword>
<protein>
    <submittedName>
        <fullName evidence="8">ABC-2 type transport system permease protein</fullName>
    </submittedName>
</protein>
<dbReference type="Pfam" id="PF12698">
    <property type="entry name" value="ABC2_membrane_3"/>
    <property type="match status" value="1"/>
</dbReference>
<reference evidence="8 9" key="1">
    <citation type="submission" date="2020-08" db="EMBL/GenBank/DDBJ databases">
        <title>Genomic Encyclopedia of Type Strains, Phase IV (KMG-V): Genome sequencing to study the core and pangenomes of soil and plant-associated prokaryotes.</title>
        <authorList>
            <person name="Whitman W."/>
        </authorList>
    </citation>
    <scope>NUCLEOTIDE SEQUENCE [LARGE SCALE GENOMIC DNA]</scope>
    <source>
        <strain evidence="8 9">M8UP14</strain>
    </source>
</reference>
<comment type="subcellular location">
    <subcellularLocation>
        <location evidence="1">Cell membrane</location>
        <topology evidence="1">Multi-pass membrane protein</topology>
    </subcellularLocation>
</comment>
<dbReference type="GO" id="GO:0140359">
    <property type="term" value="F:ABC-type transporter activity"/>
    <property type="evidence" value="ECO:0007669"/>
    <property type="project" value="InterPro"/>
</dbReference>
<dbReference type="AlphaFoldDB" id="A0A7W7ZBI3"/>
<keyword evidence="5 6" id="KW-0472">Membrane</keyword>
<evidence type="ECO:0000313" key="8">
    <source>
        <dbReference type="EMBL" id="MBB5056728.1"/>
    </source>
</evidence>
<keyword evidence="3 6" id="KW-0812">Transmembrane</keyword>
<dbReference type="PANTHER" id="PTHR30294">
    <property type="entry name" value="MEMBRANE COMPONENT OF ABC TRANSPORTER YHHJ-RELATED"/>
    <property type="match status" value="1"/>
</dbReference>
<keyword evidence="4 6" id="KW-1133">Transmembrane helix</keyword>
<dbReference type="RefSeq" id="WP_184214862.1">
    <property type="nucleotide sequence ID" value="NZ_JACHIP010000002.1"/>
</dbReference>
<evidence type="ECO:0000259" key="7">
    <source>
        <dbReference type="Pfam" id="PF12698"/>
    </source>
</evidence>
<evidence type="ECO:0000256" key="4">
    <source>
        <dbReference type="ARBA" id="ARBA00022989"/>
    </source>
</evidence>
<gene>
    <name evidence="8" type="ORF">HDF16_001413</name>
</gene>
<evidence type="ECO:0000256" key="5">
    <source>
        <dbReference type="ARBA" id="ARBA00023136"/>
    </source>
</evidence>
<organism evidence="8 9">
    <name type="scientific">Granulicella aggregans</name>
    <dbReference type="NCBI Taxonomy" id="474949"/>
    <lineage>
        <taxon>Bacteria</taxon>
        <taxon>Pseudomonadati</taxon>
        <taxon>Acidobacteriota</taxon>
        <taxon>Terriglobia</taxon>
        <taxon>Terriglobales</taxon>
        <taxon>Acidobacteriaceae</taxon>
        <taxon>Granulicella</taxon>
    </lineage>
</organism>
<evidence type="ECO:0000256" key="1">
    <source>
        <dbReference type="ARBA" id="ARBA00004651"/>
    </source>
</evidence>
<feature type="transmembrane region" description="Helical" evidence="6">
    <location>
        <begin position="244"/>
        <end position="267"/>
    </location>
</feature>
<accession>A0A7W7ZBI3</accession>
<keyword evidence="2" id="KW-1003">Cell membrane</keyword>
<feature type="transmembrane region" description="Helical" evidence="6">
    <location>
        <begin position="375"/>
        <end position="394"/>
    </location>
</feature>
<feature type="transmembrane region" description="Helical" evidence="6">
    <location>
        <begin position="287"/>
        <end position="310"/>
    </location>
</feature>
<feature type="transmembrane region" description="Helical" evidence="6">
    <location>
        <begin position="28"/>
        <end position="50"/>
    </location>
</feature>
<evidence type="ECO:0000313" key="9">
    <source>
        <dbReference type="Proteomes" id="UP000540989"/>
    </source>
</evidence>
<evidence type="ECO:0000256" key="3">
    <source>
        <dbReference type="ARBA" id="ARBA00022692"/>
    </source>
</evidence>
<dbReference type="Proteomes" id="UP000540989">
    <property type="component" value="Unassembled WGS sequence"/>
</dbReference>
<dbReference type="EMBL" id="JACHIP010000002">
    <property type="protein sequence ID" value="MBB5056728.1"/>
    <property type="molecule type" value="Genomic_DNA"/>
</dbReference>
<dbReference type="GO" id="GO:0005886">
    <property type="term" value="C:plasma membrane"/>
    <property type="evidence" value="ECO:0007669"/>
    <property type="project" value="UniProtKB-SubCell"/>
</dbReference>